<evidence type="ECO:0000313" key="3">
    <source>
        <dbReference type="Proteomes" id="UP000220133"/>
    </source>
</evidence>
<evidence type="ECO:0000313" key="2">
    <source>
        <dbReference type="EMBL" id="ATL47246.1"/>
    </source>
</evidence>
<protein>
    <submittedName>
        <fullName evidence="2">Uncharacterized protein</fullName>
    </submittedName>
</protein>
<keyword evidence="1" id="KW-0472">Membrane</keyword>
<reference evidence="2 3" key="1">
    <citation type="submission" date="2017-10" db="EMBL/GenBank/DDBJ databases">
        <title>Paenichitinophaga pekingensis gen. nov., sp. nov., isolated from activated sludge.</title>
        <authorList>
            <person name="Jin D."/>
            <person name="Kong X."/>
            <person name="Deng Y."/>
            <person name="Bai Z."/>
        </authorList>
    </citation>
    <scope>NUCLEOTIDE SEQUENCE [LARGE SCALE GENOMIC DNA]</scope>
    <source>
        <strain evidence="2 3">13</strain>
    </source>
</reference>
<dbReference type="AlphaFoldDB" id="A0A291QTH5"/>
<feature type="transmembrane region" description="Helical" evidence="1">
    <location>
        <begin position="36"/>
        <end position="54"/>
    </location>
</feature>
<sequence length="64" mass="7221">MGELIRGIIFILFAVYVMYGQQLFNASFDISETAKIILTIVLGGYGLFRVYRGLKGIFSHEESN</sequence>
<feature type="transmembrane region" description="Helical" evidence="1">
    <location>
        <begin position="7"/>
        <end position="24"/>
    </location>
</feature>
<keyword evidence="1" id="KW-0812">Transmembrane</keyword>
<evidence type="ECO:0000256" key="1">
    <source>
        <dbReference type="SAM" id="Phobius"/>
    </source>
</evidence>
<proteinExistence type="predicted"/>
<dbReference type="Proteomes" id="UP000220133">
    <property type="component" value="Chromosome"/>
</dbReference>
<name>A0A291QTH5_9BACT</name>
<accession>A0A291QTH5</accession>
<organism evidence="2 3">
    <name type="scientific">Chitinophaga caeni</name>
    <dbReference type="NCBI Taxonomy" id="2029983"/>
    <lineage>
        <taxon>Bacteria</taxon>
        <taxon>Pseudomonadati</taxon>
        <taxon>Bacteroidota</taxon>
        <taxon>Chitinophagia</taxon>
        <taxon>Chitinophagales</taxon>
        <taxon>Chitinophagaceae</taxon>
        <taxon>Chitinophaga</taxon>
    </lineage>
</organism>
<dbReference type="EMBL" id="CP023777">
    <property type="protein sequence ID" value="ATL47246.1"/>
    <property type="molecule type" value="Genomic_DNA"/>
</dbReference>
<dbReference type="KEGG" id="cbae:COR50_08705"/>
<keyword evidence="1" id="KW-1133">Transmembrane helix</keyword>
<gene>
    <name evidence="2" type="ORF">COR50_08705</name>
</gene>
<keyword evidence="3" id="KW-1185">Reference proteome</keyword>